<name>A0AAD6XW25_9AGAR</name>
<protein>
    <recommendedName>
        <fullName evidence="4">Fungal N-terminal domain-containing protein</fullName>
    </recommendedName>
</protein>
<accession>A0AAD6XW25</accession>
<organism evidence="2 3">
    <name type="scientific">Mycena pura</name>
    <dbReference type="NCBI Taxonomy" id="153505"/>
    <lineage>
        <taxon>Eukaryota</taxon>
        <taxon>Fungi</taxon>
        <taxon>Dikarya</taxon>
        <taxon>Basidiomycota</taxon>
        <taxon>Agaricomycotina</taxon>
        <taxon>Agaricomycetes</taxon>
        <taxon>Agaricomycetidae</taxon>
        <taxon>Agaricales</taxon>
        <taxon>Marasmiineae</taxon>
        <taxon>Mycenaceae</taxon>
        <taxon>Mycena</taxon>
    </lineage>
</organism>
<keyword evidence="3" id="KW-1185">Reference proteome</keyword>
<feature type="region of interest" description="Disordered" evidence="1">
    <location>
        <begin position="765"/>
        <end position="791"/>
    </location>
</feature>
<dbReference type="Proteomes" id="UP001219525">
    <property type="component" value="Unassembled WGS sequence"/>
</dbReference>
<comment type="caution">
    <text evidence="2">The sequence shown here is derived from an EMBL/GenBank/DDBJ whole genome shotgun (WGS) entry which is preliminary data.</text>
</comment>
<evidence type="ECO:0008006" key="4">
    <source>
        <dbReference type="Google" id="ProtNLM"/>
    </source>
</evidence>
<dbReference type="AlphaFoldDB" id="A0AAD6XW25"/>
<feature type="region of interest" description="Disordered" evidence="1">
    <location>
        <begin position="53"/>
        <end position="72"/>
    </location>
</feature>
<gene>
    <name evidence="2" type="ORF">GGX14DRAFT_408347</name>
</gene>
<dbReference type="EMBL" id="JARJCW010000159">
    <property type="protein sequence ID" value="KAJ7190034.1"/>
    <property type="molecule type" value="Genomic_DNA"/>
</dbReference>
<evidence type="ECO:0000256" key="1">
    <source>
        <dbReference type="SAM" id="MobiDB-lite"/>
    </source>
</evidence>
<evidence type="ECO:0000313" key="3">
    <source>
        <dbReference type="Proteomes" id="UP001219525"/>
    </source>
</evidence>
<reference evidence="2" key="1">
    <citation type="submission" date="2023-03" db="EMBL/GenBank/DDBJ databases">
        <title>Massive genome expansion in bonnet fungi (Mycena s.s.) driven by repeated elements and novel gene families across ecological guilds.</title>
        <authorList>
            <consortium name="Lawrence Berkeley National Laboratory"/>
            <person name="Harder C.B."/>
            <person name="Miyauchi S."/>
            <person name="Viragh M."/>
            <person name="Kuo A."/>
            <person name="Thoen E."/>
            <person name="Andreopoulos B."/>
            <person name="Lu D."/>
            <person name="Skrede I."/>
            <person name="Drula E."/>
            <person name="Henrissat B."/>
            <person name="Morin E."/>
            <person name="Kohler A."/>
            <person name="Barry K."/>
            <person name="LaButti K."/>
            <person name="Morin E."/>
            <person name="Salamov A."/>
            <person name="Lipzen A."/>
            <person name="Mereny Z."/>
            <person name="Hegedus B."/>
            <person name="Baldrian P."/>
            <person name="Stursova M."/>
            <person name="Weitz H."/>
            <person name="Taylor A."/>
            <person name="Grigoriev I.V."/>
            <person name="Nagy L.G."/>
            <person name="Martin F."/>
            <person name="Kauserud H."/>
        </authorList>
    </citation>
    <scope>NUCLEOTIDE SEQUENCE</scope>
    <source>
        <strain evidence="2">9144</strain>
    </source>
</reference>
<evidence type="ECO:0000313" key="2">
    <source>
        <dbReference type="EMBL" id="KAJ7190034.1"/>
    </source>
</evidence>
<sequence>MIDHPATLQMSTILQLCRYTLNKSAKPQISSDNHKKASIIELISDLHRVFAGTSPTGNRMPVGSPGPNRSPFRPEMAFLSGLRRTKRSAQSDSIVNKMNMAGKAVEIAGGVGEMVPVGGSILKGISTTANVILQTIEAHYQNQKDLQEIGRRVRATELLVLELKELASKSGQQTTLGERYFETCRKFEELLRNMHGKIISDLASNTCGFAPYLRTKEINSLIGTSRLELDDIRIHWLATVSPDDEKDPYYKLKPADIRLEPDASAILGFSVVTITRHMCRAEKVLMRRFDNDKTSPGQSGTGNNAVAIQAFEHELAALGKINIGARNFRFLQIFGICRSSSLTAIVFNEGTNAFMTKLQYQRQHNLTGLDWVRHQLEVHLQHSDSAVDMVQSHGIVIEAYRPLDVLVRPNGQLVVTGFRGLHGSPRPSFLHDPLIRALSQSFESQSLAPIQWFTFAAACVHHFPFTFDLMESLPATTPMCACISLAGERLLGLACFTSNNPLAQRWAPNFEFQGSHVVQKIPYKTSSSILYCAYAPHFKVELREPRGISFTVSRKHTLAPDKLSLYAEPPKLDLQTGTLIWQPLQLSRDDGTSVDLERDFTVQYGVIYHRRHWDPRGIQALMELHHKYGVDPSARGQDIARKIGPKVGIVAFLANEVTWADYLHSNCTTPGGHLVGDDVFFQGLEDLGDVVGVQSQERIRFQASSSHNPRSVQSLLRTLPRLEGDDPAASMFLSLTDGFTGVSFSTVTVRSVSPTNGVGLVCEEFGDGPAAPKTTGGRSASDPDQPGRNRGKRMCWFIGKRERAVWERVGVTLIRHMY</sequence>
<proteinExistence type="predicted"/>